<dbReference type="InterPro" id="IPR011467">
    <property type="entry name" value="DUF1573"/>
</dbReference>
<keyword evidence="1" id="KW-0732">Signal</keyword>
<dbReference type="AlphaFoldDB" id="A0A5B9MFJ6"/>
<protein>
    <recommendedName>
        <fullName evidence="4">DUF1573 domain-containing protein</fullName>
    </recommendedName>
</protein>
<accession>A0A5B9MFJ6</accession>
<evidence type="ECO:0000313" key="3">
    <source>
        <dbReference type="Proteomes" id="UP000321353"/>
    </source>
</evidence>
<name>A0A5B9MFJ6_9BACT</name>
<organism evidence="2 3">
    <name type="scientific">Stieleria maiorica</name>
    <dbReference type="NCBI Taxonomy" id="2795974"/>
    <lineage>
        <taxon>Bacteria</taxon>
        <taxon>Pseudomonadati</taxon>
        <taxon>Planctomycetota</taxon>
        <taxon>Planctomycetia</taxon>
        <taxon>Pirellulales</taxon>
        <taxon>Pirellulaceae</taxon>
        <taxon>Stieleria</taxon>
    </lineage>
</organism>
<dbReference type="EMBL" id="CP036264">
    <property type="protein sequence ID" value="QEG00023.1"/>
    <property type="molecule type" value="Genomic_DNA"/>
</dbReference>
<evidence type="ECO:0000256" key="1">
    <source>
        <dbReference type="SAM" id="SignalP"/>
    </source>
</evidence>
<feature type="signal peptide" evidence="1">
    <location>
        <begin position="1"/>
        <end position="25"/>
    </location>
</feature>
<evidence type="ECO:0000313" key="2">
    <source>
        <dbReference type="EMBL" id="QEG00023.1"/>
    </source>
</evidence>
<gene>
    <name evidence="2" type="ORF">Mal15_40910</name>
</gene>
<sequence precursor="true">MQTTHWLVSNTFAPLCLFIFATADAYSQENSSFEITREVAIQQFNGGLYHMLVDLGELPAGADGKIHLDLVNNFDFDFPVNDLTASCGCTSVSYKKDSVAADSTSRLEVILNTPKVRRKPEQSFQIRLVSGSGAQKDITLAIRYRLSGLAAFGQTIASHQINTSADRQRLTLPFVLTTPKSSKDVSIALPPNSDGITARLAQGTRSDWHVVVDIDPLFLPKQGVFTTITARDRLGETIDSMTLSLFHIEDVELSPRTFVFREAKGRLWADGILCLNEETDLPEDDRVPSIDAMLGESKLAVKCTRIGKGIYRVHVSSTIADLANRLKKTNTPPDISWHIVTASRTLGLSSRAHFSSTASLSRTP</sequence>
<reference evidence="2 3" key="1">
    <citation type="submission" date="2019-02" db="EMBL/GenBank/DDBJ databases">
        <title>Planctomycetal bacteria perform biofilm scaping via a novel small molecule.</title>
        <authorList>
            <person name="Jeske O."/>
            <person name="Boedeker C."/>
            <person name="Wiegand S."/>
            <person name="Breitling P."/>
            <person name="Kallscheuer N."/>
            <person name="Jogler M."/>
            <person name="Rohde M."/>
            <person name="Petersen J."/>
            <person name="Medema M.H."/>
            <person name="Surup F."/>
            <person name="Jogler C."/>
        </authorList>
    </citation>
    <scope>NUCLEOTIDE SEQUENCE [LARGE SCALE GENOMIC DNA]</scope>
    <source>
        <strain evidence="2 3">Mal15</strain>
    </source>
</reference>
<feature type="chain" id="PRO_5022705219" description="DUF1573 domain-containing protein" evidence="1">
    <location>
        <begin position="26"/>
        <end position="364"/>
    </location>
</feature>
<dbReference type="Proteomes" id="UP000321353">
    <property type="component" value="Chromosome"/>
</dbReference>
<dbReference type="KEGG" id="smam:Mal15_40910"/>
<dbReference type="RefSeq" id="WP_147869332.1">
    <property type="nucleotide sequence ID" value="NZ_CP036264.1"/>
</dbReference>
<dbReference type="Pfam" id="PF07610">
    <property type="entry name" value="DUF1573"/>
    <property type="match status" value="1"/>
</dbReference>
<keyword evidence="3" id="KW-1185">Reference proteome</keyword>
<evidence type="ECO:0008006" key="4">
    <source>
        <dbReference type="Google" id="ProtNLM"/>
    </source>
</evidence>
<proteinExistence type="predicted"/>